<name>A0A8J2JK62_9HEXA</name>
<organism evidence="16 17">
    <name type="scientific">Allacma fusca</name>
    <dbReference type="NCBI Taxonomy" id="39272"/>
    <lineage>
        <taxon>Eukaryota</taxon>
        <taxon>Metazoa</taxon>
        <taxon>Ecdysozoa</taxon>
        <taxon>Arthropoda</taxon>
        <taxon>Hexapoda</taxon>
        <taxon>Collembola</taxon>
        <taxon>Symphypleona</taxon>
        <taxon>Sminthuridae</taxon>
        <taxon>Allacma</taxon>
    </lineage>
</organism>
<dbReference type="GO" id="GO:0005658">
    <property type="term" value="C:alpha DNA polymerase:primase complex"/>
    <property type="evidence" value="ECO:0007669"/>
    <property type="project" value="UniProtKB-ARBA"/>
</dbReference>
<evidence type="ECO:0000256" key="7">
    <source>
        <dbReference type="ARBA" id="ARBA00022771"/>
    </source>
</evidence>
<keyword evidence="7" id="KW-0863">Zinc-finger</keyword>
<dbReference type="Pfam" id="PF00136">
    <property type="entry name" value="DNA_pol_B"/>
    <property type="match status" value="1"/>
</dbReference>
<dbReference type="GO" id="GO:0008270">
    <property type="term" value="F:zinc ion binding"/>
    <property type="evidence" value="ECO:0007669"/>
    <property type="project" value="UniProtKB-KW"/>
</dbReference>
<dbReference type="GO" id="GO:0006273">
    <property type="term" value="P:lagging strand elongation"/>
    <property type="evidence" value="ECO:0007669"/>
    <property type="project" value="TreeGrafter"/>
</dbReference>
<dbReference type="InterPro" id="IPR006133">
    <property type="entry name" value="DNA-dir_DNA_pol_B_exonuc"/>
</dbReference>
<comment type="subcellular location">
    <subcellularLocation>
        <location evidence="1">Nucleus</location>
    </subcellularLocation>
</comment>
<evidence type="ECO:0000259" key="14">
    <source>
        <dbReference type="Pfam" id="PF00136"/>
    </source>
</evidence>
<dbReference type="PANTHER" id="PTHR45861:SF1">
    <property type="entry name" value="DNA POLYMERASE ALPHA CATALYTIC SUBUNIT"/>
    <property type="match status" value="1"/>
</dbReference>
<comment type="catalytic activity">
    <reaction evidence="12">
        <text>DNA(n) + a 2'-deoxyribonucleoside 5'-triphosphate = DNA(n+1) + diphosphate</text>
        <dbReference type="Rhea" id="RHEA:22508"/>
        <dbReference type="Rhea" id="RHEA-COMP:17339"/>
        <dbReference type="Rhea" id="RHEA-COMP:17340"/>
        <dbReference type="ChEBI" id="CHEBI:33019"/>
        <dbReference type="ChEBI" id="CHEBI:61560"/>
        <dbReference type="ChEBI" id="CHEBI:173112"/>
        <dbReference type="EC" id="2.7.7.7"/>
    </reaction>
</comment>
<dbReference type="PROSITE" id="PS00116">
    <property type="entry name" value="DNA_POLYMERASE_B"/>
    <property type="match status" value="1"/>
</dbReference>
<evidence type="ECO:0000256" key="1">
    <source>
        <dbReference type="ARBA" id="ARBA00004123"/>
    </source>
</evidence>
<reference evidence="16" key="1">
    <citation type="submission" date="2021-06" db="EMBL/GenBank/DDBJ databases">
        <authorList>
            <person name="Hodson N. C."/>
            <person name="Mongue J. A."/>
            <person name="Jaron S. K."/>
        </authorList>
    </citation>
    <scope>NUCLEOTIDE SEQUENCE</scope>
</reference>
<evidence type="ECO:0000313" key="16">
    <source>
        <dbReference type="EMBL" id="CAG7721866.1"/>
    </source>
</evidence>
<dbReference type="EMBL" id="CAJVCH010083827">
    <property type="protein sequence ID" value="CAG7721866.1"/>
    <property type="molecule type" value="Genomic_DNA"/>
</dbReference>
<evidence type="ECO:0000256" key="5">
    <source>
        <dbReference type="ARBA" id="ARBA00022705"/>
    </source>
</evidence>
<dbReference type="SMART" id="SM00486">
    <property type="entry name" value="POLBc"/>
    <property type="match status" value="1"/>
</dbReference>
<proteinExistence type="inferred from homology"/>
<dbReference type="EC" id="2.7.7.7" evidence="12"/>
<comment type="similarity">
    <text evidence="2 12">Belongs to the DNA polymerase type-B family.</text>
</comment>
<dbReference type="PANTHER" id="PTHR45861">
    <property type="entry name" value="DNA POLYMERASE ALPHA CATALYTIC SUBUNIT"/>
    <property type="match status" value="1"/>
</dbReference>
<dbReference type="InterPro" id="IPR017964">
    <property type="entry name" value="DNA-dir_DNA_pol_B_CS"/>
</dbReference>
<evidence type="ECO:0000256" key="9">
    <source>
        <dbReference type="ARBA" id="ARBA00022932"/>
    </source>
</evidence>
<keyword evidence="6" id="KW-0479">Metal-binding</keyword>
<feature type="non-terminal residue" evidence="16">
    <location>
        <position position="593"/>
    </location>
</feature>
<dbReference type="OrthoDB" id="7634552at2759"/>
<dbReference type="GO" id="GO:0003697">
    <property type="term" value="F:single-stranded DNA binding"/>
    <property type="evidence" value="ECO:0007669"/>
    <property type="project" value="TreeGrafter"/>
</dbReference>
<feature type="domain" description="DNA-directed DNA polymerase family B exonuclease" evidence="15">
    <location>
        <begin position="75"/>
        <end position="169"/>
    </location>
</feature>
<evidence type="ECO:0000256" key="13">
    <source>
        <dbReference type="SAM" id="MobiDB-lite"/>
    </source>
</evidence>
<feature type="non-terminal residue" evidence="16">
    <location>
        <position position="1"/>
    </location>
</feature>
<dbReference type="NCBIfam" id="TIGR00592">
    <property type="entry name" value="pol2"/>
    <property type="match status" value="1"/>
</dbReference>
<evidence type="ECO:0000256" key="4">
    <source>
        <dbReference type="ARBA" id="ARBA00022695"/>
    </source>
</evidence>
<dbReference type="GO" id="GO:0003688">
    <property type="term" value="F:DNA replication origin binding"/>
    <property type="evidence" value="ECO:0007669"/>
    <property type="project" value="TreeGrafter"/>
</dbReference>
<sequence>PTLVLVSLNLQSVTDVGAKKESLIFAGVSVNKNFQLHSPLPPNGLCHDFFCLINKPPGEVWPLDVDRIVNKRTLKMDSERSMLGCLLAKLHQIDPDVYLGHDLNFELLLLQLLHLKVPHWSRIGRLKRSNPVTKQNKMLDIRAALAGRLLCDVKISAMELIRARSYDLPSLGSKILGMKEDQIATLTGPEMKQLFASSEGLQSFVNWGMQHCVLNTRLTIQLQVIPLAVQITAIVGNTLARTLLGGLSELNEYLLLHAFTSQDYIVPDKFKPFTNKSLKKQPVEGEEEEKGNKSGPSYSGGLVLAPKKGFYDDYIVLMDFNSLYPSIIQEYNVCFTTHVTDGESSKNILVKDGRRGILPEEIRKLVEMRKQVKGLMKGSNVSPDQMRQYDIRQKALQLTANSLYGCLGFRLSRFYAKNLAAYITGKGRDILLKTKDQVEKMGFEVIYADTDSLMINSRTQDIQQVFQIGNKIKSEINRTYRLLELEIDGVFRNGDTVSYLRTDGKAHHLTELGKPVEIKKNQDDGTDEEEVKQLTPDPIYYLANQVHPLVSRICDPIPGLDPTRIADFLGLDSSSYKRRRVVEENEDKFLGHQ</sequence>
<keyword evidence="5 12" id="KW-0235">DNA replication</keyword>
<keyword evidence="11" id="KW-0539">Nucleus</keyword>
<dbReference type="GO" id="GO:0006272">
    <property type="term" value="P:leading strand elongation"/>
    <property type="evidence" value="ECO:0007669"/>
    <property type="project" value="TreeGrafter"/>
</dbReference>
<dbReference type="GO" id="GO:0003682">
    <property type="term" value="F:chromatin binding"/>
    <property type="evidence" value="ECO:0007669"/>
    <property type="project" value="TreeGrafter"/>
</dbReference>
<evidence type="ECO:0000256" key="8">
    <source>
        <dbReference type="ARBA" id="ARBA00022833"/>
    </source>
</evidence>
<keyword evidence="10 12" id="KW-0238">DNA-binding</keyword>
<evidence type="ECO:0000313" key="17">
    <source>
        <dbReference type="Proteomes" id="UP000708208"/>
    </source>
</evidence>
<keyword evidence="3 12" id="KW-0808">Transferase</keyword>
<keyword evidence="9 12" id="KW-0239">DNA-directed DNA polymerase</keyword>
<keyword evidence="8" id="KW-0862">Zinc</keyword>
<evidence type="ECO:0000256" key="3">
    <source>
        <dbReference type="ARBA" id="ARBA00022679"/>
    </source>
</evidence>
<evidence type="ECO:0000256" key="12">
    <source>
        <dbReference type="RuleBase" id="RU000442"/>
    </source>
</evidence>
<dbReference type="GO" id="GO:0003887">
    <property type="term" value="F:DNA-directed DNA polymerase activity"/>
    <property type="evidence" value="ECO:0007669"/>
    <property type="project" value="UniProtKB-KW"/>
</dbReference>
<protein>
    <recommendedName>
        <fullName evidence="12">DNA polymerase</fullName>
        <ecNumber evidence="12">2.7.7.7</ecNumber>
    </recommendedName>
</protein>
<comment type="caution">
    <text evidence="16">The sequence shown here is derived from an EMBL/GenBank/DDBJ whole genome shotgun (WGS) entry which is preliminary data.</text>
</comment>
<keyword evidence="4 12" id="KW-0548">Nucleotidyltransferase</keyword>
<dbReference type="FunFam" id="1.10.287.690:FF:000003">
    <property type="entry name" value="DNA polymerase"/>
    <property type="match status" value="1"/>
</dbReference>
<evidence type="ECO:0000256" key="11">
    <source>
        <dbReference type="ARBA" id="ARBA00023242"/>
    </source>
</evidence>
<evidence type="ECO:0000256" key="2">
    <source>
        <dbReference type="ARBA" id="ARBA00005755"/>
    </source>
</evidence>
<dbReference type="InterPro" id="IPR006134">
    <property type="entry name" value="DNA-dir_DNA_pol_B_multi_dom"/>
</dbReference>
<dbReference type="Proteomes" id="UP000708208">
    <property type="component" value="Unassembled WGS sequence"/>
</dbReference>
<dbReference type="Pfam" id="PF03104">
    <property type="entry name" value="DNA_pol_B_exo1"/>
    <property type="match status" value="1"/>
</dbReference>
<dbReference type="GO" id="GO:1902975">
    <property type="term" value="P:mitotic DNA replication initiation"/>
    <property type="evidence" value="ECO:0007669"/>
    <property type="project" value="TreeGrafter"/>
</dbReference>
<evidence type="ECO:0000256" key="10">
    <source>
        <dbReference type="ARBA" id="ARBA00023125"/>
    </source>
</evidence>
<accession>A0A8J2JK62</accession>
<feature type="region of interest" description="Disordered" evidence="13">
    <location>
        <begin position="278"/>
        <end position="298"/>
    </location>
</feature>
<keyword evidence="17" id="KW-1185">Reference proteome</keyword>
<evidence type="ECO:0000259" key="15">
    <source>
        <dbReference type="Pfam" id="PF03104"/>
    </source>
</evidence>
<dbReference type="CDD" id="cd05776">
    <property type="entry name" value="DNA_polB_alpha_exo"/>
    <property type="match status" value="1"/>
</dbReference>
<gene>
    <name evidence="16" type="ORF">AFUS01_LOCUS11053</name>
</gene>
<feature type="domain" description="DNA-directed DNA polymerase family B multifunctional" evidence="14">
    <location>
        <begin position="238"/>
        <end position="493"/>
    </location>
</feature>
<dbReference type="InterPro" id="IPR006172">
    <property type="entry name" value="DNA-dir_DNA_pol_B"/>
</dbReference>
<evidence type="ECO:0000256" key="6">
    <source>
        <dbReference type="ARBA" id="ARBA00022723"/>
    </source>
</evidence>
<dbReference type="AlphaFoldDB" id="A0A8J2JK62"/>
<dbReference type="GO" id="GO:0000166">
    <property type="term" value="F:nucleotide binding"/>
    <property type="evidence" value="ECO:0007669"/>
    <property type="project" value="InterPro"/>
</dbReference>